<evidence type="ECO:0000313" key="4">
    <source>
        <dbReference type="Proteomes" id="UP000182427"/>
    </source>
</evidence>
<dbReference type="GO" id="GO:0004622">
    <property type="term" value="F:phosphatidylcholine lysophospholipase activity"/>
    <property type="evidence" value="ECO:0007669"/>
    <property type="project" value="TreeGrafter"/>
</dbReference>
<dbReference type="PANTHER" id="PTHR30383:SF5">
    <property type="entry name" value="SGNH HYDROLASE-TYPE ESTERASE DOMAIN-CONTAINING PROTEIN"/>
    <property type="match status" value="1"/>
</dbReference>
<proteinExistence type="predicted"/>
<protein>
    <submittedName>
        <fullName evidence="3">Lysophospholipase L1</fullName>
    </submittedName>
</protein>
<feature type="signal peptide" evidence="1">
    <location>
        <begin position="1"/>
        <end position="25"/>
    </location>
</feature>
<dbReference type="SUPFAM" id="SSF52266">
    <property type="entry name" value="SGNH hydrolase"/>
    <property type="match status" value="1"/>
</dbReference>
<dbReference type="CDD" id="cd04501">
    <property type="entry name" value="SGNH_hydrolase_like_4"/>
    <property type="match status" value="1"/>
</dbReference>
<dbReference type="Pfam" id="PF13472">
    <property type="entry name" value="Lipase_GDSL_2"/>
    <property type="match status" value="1"/>
</dbReference>
<dbReference type="Gene3D" id="3.40.50.1110">
    <property type="entry name" value="SGNH hydrolase"/>
    <property type="match status" value="1"/>
</dbReference>
<dbReference type="AlphaFoldDB" id="A0A1G7QFN8"/>
<evidence type="ECO:0000256" key="1">
    <source>
        <dbReference type="SAM" id="SignalP"/>
    </source>
</evidence>
<name>A0A1G7QFN8_9BACT</name>
<reference evidence="3 4" key="1">
    <citation type="submission" date="2016-10" db="EMBL/GenBank/DDBJ databases">
        <authorList>
            <person name="de Groot N.N."/>
        </authorList>
    </citation>
    <scope>NUCLEOTIDE SEQUENCE [LARGE SCALE GENOMIC DNA]</scope>
    <source>
        <strain evidence="3 4">GAS232</strain>
    </source>
</reference>
<dbReference type="EMBL" id="LT629690">
    <property type="protein sequence ID" value="SDF97275.1"/>
    <property type="molecule type" value="Genomic_DNA"/>
</dbReference>
<keyword evidence="4" id="KW-1185">Reference proteome</keyword>
<evidence type="ECO:0000259" key="2">
    <source>
        <dbReference type="Pfam" id="PF13472"/>
    </source>
</evidence>
<dbReference type="RefSeq" id="WP_083346587.1">
    <property type="nucleotide sequence ID" value="NZ_LT629690.1"/>
</dbReference>
<gene>
    <name evidence="3" type="ORF">SAMN05444167_3855</name>
</gene>
<evidence type="ECO:0000313" key="3">
    <source>
        <dbReference type="EMBL" id="SDF97275.1"/>
    </source>
</evidence>
<dbReference type="PANTHER" id="PTHR30383">
    <property type="entry name" value="THIOESTERASE 1/PROTEASE 1/LYSOPHOSPHOLIPASE L1"/>
    <property type="match status" value="1"/>
</dbReference>
<sequence>MSFMRNVALVTATTLVVSTALLAQAAAAPAEAPKPIDAVLVKDPSTLTPNEISGLQKKLADYANLARYASANAALGPAEPKRVVFFGDSITDAWGNAALNKPTFFPGKPYLDRGIGGQTTPQMLIRFQQDVVALKPAAVLILAGTNDIAGNTGIESLEHVQDNFRSMAAIADANHIKLILASVLPVDDYPWRRGLQPAEKIRTMNAWMQQFCKDHGYTYLDYYSALTSPTGGMKPDLAKDGVHPTPAGYAIMQPLAQAAIDKTIGK</sequence>
<feature type="chain" id="PRO_5009242415" evidence="1">
    <location>
        <begin position="26"/>
        <end position="266"/>
    </location>
</feature>
<dbReference type="InterPro" id="IPR051532">
    <property type="entry name" value="Ester_Hydrolysis_Enzymes"/>
</dbReference>
<feature type="domain" description="SGNH hydrolase-type esterase" evidence="2">
    <location>
        <begin position="85"/>
        <end position="251"/>
    </location>
</feature>
<dbReference type="Proteomes" id="UP000182427">
    <property type="component" value="Chromosome I"/>
</dbReference>
<dbReference type="InterPro" id="IPR036514">
    <property type="entry name" value="SGNH_hydro_sf"/>
</dbReference>
<organism evidence="3 4">
    <name type="scientific">Terriglobus roseus</name>
    <dbReference type="NCBI Taxonomy" id="392734"/>
    <lineage>
        <taxon>Bacteria</taxon>
        <taxon>Pseudomonadati</taxon>
        <taxon>Acidobacteriota</taxon>
        <taxon>Terriglobia</taxon>
        <taxon>Terriglobales</taxon>
        <taxon>Acidobacteriaceae</taxon>
        <taxon>Terriglobus</taxon>
    </lineage>
</organism>
<keyword evidence="1" id="KW-0732">Signal</keyword>
<accession>A0A1G7QFN8</accession>
<dbReference type="InterPro" id="IPR013830">
    <property type="entry name" value="SGNH_hydro"/>
</dbReference>